<proteinExistence type="predicted"/>
<protein>
    <submittedName>
        <fullName evidence="1">Uncharacterized protein</fullName>
    </submittedName>
</protein>
<name>A0A8X6RUA2_TRICX</name>
<evidence type="ECO:0000313" key="2">
    <source>
        <dbReference type="Proteomes" id="UP000887159"/>
    </source>
</evidence>
<gene>
    <name evidence="1" type="ORF">TNCV_4796441</name>
</gene>
<accession>A0A8X6RUA2</accession>
<evidence type="ECO:0000313" key="1">
    <source>
        <dbReference type="EMBL" id="GFY01922.1"/>
    </source>
</evidence>
<keyword evidence="2" id="KW-1185">Reference proteome</keyword>
<sequence>MGISDPRGSTKNYTRAFGELISAEDETYEEKDETPVDVIKDKAKDDLNPVILSKERADLDDDEIEEKPKLCLRENLKN</sequence>
<organism evidence="1 2">
    <name type="scientific">Trichonephila clavipes</name>
    <name type="common">Golden silk orbweaver</name>
    <name type="synonym">Nephila clavipes</name>
    <dbReference type="NCBI Taxonomy" id="2585209"/>
    <lineage>
        <taxon>Eukaryota</taxon>
        <taxon>Metazoa</taxon>
        <taxon>Ecdysozoa</taxon>
        <taxon>Arthropoda</taxon>
        <taxon>Chelicerata</taxon>
        <taxon>Arachnida</taxon>
        <taxon>Araneae</taxon>
        <taxon>Araneomorphae</taxon>
        <taxon>Entelegynae</taxon>
        <taxon>Araneoidea</taxon>
        <taxon>Nephilidae</taxon>
        <taxon>Trichonephila</taxon>
    </lineage>
</organism>
<reference evidence="1" key="1">
    <citation type="submission" date="2020-08" db="EMBL/GenBank/DDBJ databases">
        <title>Multicomponent nature underlies the extraordinary mechanical properties of spider dragline silk.</title>
        <authorList>
            <person name="Kono N."/>
            <person name="Nakamura H."/>
            <person name="Mori M."/>
            <person name="Yoshida Y."/>
            <person name="Ohtoshi R."/>
            <person name="Malay A.D."/>
            <person name="Moran D.A.P."/>
            <person name="Tomita M."/>
            <person name="Numata K."/>
            <person name="Arakawa K."/>
        </authorList>
    </citation>
    <scope>NUCLEOTIDE SEQUENCE</scope>
</reference>
<dbReference type="AlphaFoldDB" id="A0A8X6RUA2"/>
<dbReference type="EMBL" id="BMAU01021231">
    <property type="protein sequence ID" value="GFY01922.1"/>
    <property type="molecule type" value="Genomic_DNA"/>
</dbReference>
<comment type="caution">
    <text evidence="1">The sequence shown here is derived from an EMBL/GenBank/DDBJ whole genome shotgun (WGS) entry which is preliminary data.</text>
</comment>
<dbReference type="Proteomes" id="UP000887159">
    <property type="component" value="Unassembled WGS sequence"/>
</dbReference>